<feature type="region of interest" description="Disordered" evidence="1">
    <location>
        <begin position="30"/>
        <end position="58"/>
    </location>
</feature>
<sequence length="82" mass="9019">MYAAAQCEVPGRHGSRAVADRELLSLDYPRALTARPGSSAASERGKRHPPSRHSEKRAMFTQMPAETRAVASLPFAFRFAAY</sequence>
<keyword evidence="4" id="KW-1185">Reference proteome</keyword>
<protein>
    <submittedName>
        <fullName evidence="3">Uncharacterized protein</fullName>
    </submittedName>
</protein>
<comment type="caution">
    <text evidence="3">The sequence shown here is derived from an EMBL/GenBank/DDBJ whole genome shotgun (WGS) entry which is preliminary data.</text>
</comment>
<dbReference type="AlphaFoldDB" id="A0A8S1BLC8"/>
<reference evidence="4 5" key="1">
    <citation type="submission" date="2020-04" db="EMBL/GenBank/DDBJ databases">
        <authorList>
            <person name="Wallbank WR R."/>
            <person name="Pardo Diaz C."/>
            <person name="Kozak K."/>
            <person name="Martin S."/>
            <person name="Jiggins C."/>
            <person name="Moest M."/>
            <person name="Warren A I."/>
            <person name="Byers J.R.P. K."/>
            <person name="Montejo-Kovacevich G."/>
            <person name="Yen C E."/>
        </authorList>
    </citation>
    <scope>NUCLEOTIDE SEQUENCE [LARGE SCALE GENOMIC DNA]</scope>
</reference>
<dbReference type="Proteomes" id="UP000494106">
    <property type="component" value="Unassembled WGS sequence"/>
</dbReference>
<evidence type="ECO:0000313" key="4">
    <source>
        <dbReference type="Proteomes" id="UP000494106"/>
    </source>
</evidence>
<evidence type="ECO:0000256" key="1">
    <source>
        <dbReference type="SAM" id="MobiDB-lite"/>
    </source>
</evidence>
<evidence type="ECO:0000313" key="2">
    <source>
        <dbReference type="EMBL" id="CAB3258943.1"/>
    </source>
</evidence>
<dbReference type="EMBL" id="CADEBD010000677">
    <property type="protein sequence ID" value="CAB3258943.1"/>
    <property type="molecule type" value="Genomic_DNA"/>
</dbReference>
<evidence type="ECO:0000313" key="5">
    <source>
        <dbReference type="Proteomes" id="UP000494256"/>
    </source>
</evidence>
<dbReference type="Proteomes" id="UP000494256">
    <property type="component" value="Unassembled WGS sequence"/>
</dbReference>
<organism evidence="3 4">
    <name type="scientific">Arctia plantaginis</name>
    <name type="common">Wood tiger moth</name>
    <name type="synonym">Phalaena plantaginis</name>
    <dbReference type="NCBI Taxonomy" id="874455"/>
    <lineage>
        <taxon>Eukaryota</taxon>
        <taxon>Metazoa</taxon>
        <taxon>Ecdysozoa</taxon>
        <taxon>Arthropoda</taxon>
        <taxon>Hexapoda</taxon>
        <taxon>Insecta</taxon>
        <taxon>Pterygota</taxon>
        <taxon>Neoptera</taxon>
        <taxon>Endopterygota</taxon>
        <taxon>Lepidoptera</taxon>
        <taxon>Glossata</taxon>
        <taxon>Ditrysia</taxon>
        <taxon>Noctuoidea</taxon>
        <taxon>Erebidae</taxon>
        <taxon>Arctiinae</taxon>
        <taxon>Arctia</taxon>
    </lineage>
</organism>
<proteinExistence type="predicted"/>
<name>A0A8S1BLC8_ARCPL</name>
<accession>A0A8S1BLC8</accession>
<evidence type="ECO:0000313" key="3">
    <source>
        <dbReference type="EMBL" id="CAB3259336.1"/>
    </source>
</evidence>
<gene>
    <name evidence="2" type="ORF">APLA_LOCUS16405</name>
    <name evidence="3" type="ORF">APLA_LOCUS17036</name>
</gene>
<dbReference type="OrthoDB" id="7035257at2759"/>
<dbReference type="EMBL" id="CADEBC010000608">
    <property type="protein sequence ID" value="CAB3259336.1"/>
    <property type="molecule type" value="Genomic_DNA"/>
</dbReference>